<keyword evidence="10 16" id="KW-0418">Kinase</keyword>
<evidence type="ECO:0000256" key="4">
    <source>
        <dbReference type="ARBA" id="ARBA00005225"/>
    </source>
</evidence>
<evidence type="ECO:0000256" key="11">
    <source>
        <dbReference type="ARBA" id="ARBA00022840"/>
    </source>
</evidence>
<dbReference type="PANTHER" id="PTHR34265">
    <property type="entry name" value="TYPE III PANTOTHENATE KINASE"/>
    <property type="match status" value="1"/>
</dbReference>
<gene>
    <name evidence="16" type="primary">coaX</name>
    <name evidence="17" type="ORF">Q8814_04565</name>
</gene>
<dbReference type="RefSeq" id="WP_330150829.1">
    <property type="nucleotide sequence ID" value="NZ_JAUZMZ010000015.1"/>
</dbReference>
<protein>
    <recommendedName>
        <fullName evidence="15 16">Type III pantothenate kinase</fullName>
        <ecNumber evidence="6 16">2.7.1.33</ecNumber>
    </recommendedName>
    <alternativeName>
        <fullName evidence="16">PanK-III</fullName>
    </alternativeName>
    <alternativeName>
        <fullName evidence="16">Pantothenic acid kinase</fullName>
    </alternativeName>
</protein>
<dbReference type="InterPro" id="IPR043129">
    <property type="entry name" value="ATPase_NBD"/>
</dbReference>
<evidence type="ECO:0000256" key="1">
    <source>
        <dbReference type="ARBA" id="ARBA00001206"/>
    </source>
</evidence>
<keyword evidence="18" id="KW-1185">Reference proteome</keyword>
<dbReference type="NCBIfam" id="NF009845">
    <property type="entry name" value="PRK13318.1-3"/>
    <property type="match status" value="1"/>
</dbReference>
<evidence type="ECO:0000256" key="7">
    <source>
        <dbReference type="ARBA" id="ARBA00022490"/>
    </source>
</evidence>
<dbReference type="SUPFAM" id="SSF53067">
    <property type="entry name" value="Actin-like ATPase domain"/>
    <property type="match status" value="2"/>
</dbReference>
<organism evidence="17 18">
    <name type="scientific">Rhodococcus chondri</name>
    <dbReference type="NCBI Taxonomy" id="3065941"/>
    <lineage>
        <taxon>Bacteria</taxon>
        <taxon>Bacillati</taxon>
        <taxon>Actinomycetota</taxon>
        <taxon>Actinomycetes</taxon>
        <taxon>Mycobacteriales</taxon>
        <taxon>Nocardiaceae</taxon>
        <taxon>Rhodococcus</taxon>
    </lineage>
</organism>
<evidence type="ECO:0000313" key="18">
    <source>
        <dbReference type="Proteomes" id="UP001331936"/>
    </source>
</evidence>
<comment type="subunit">
    <text evidence="5 16">Homodimer.</text>
</comment>
<proteinExistence type="inferred from homology"/>
<dbReference type="Proteomes" id="UP001331936">
    <property type="component" value="Unassembled WGS sequence"/>
</dbReference>
<dbReference type="Gene3D" id="3.30.420.40">
    <property type="match status" value="2"/>
</dbReference>
<feature type="binding site" evidence="16">
    <location>
        <position position="131"/>
    </location>
    <ligand>
        <name>K(+)</name>
        <dbReference type="ChEBI" id="CHEBI:29103"/>
    </ligand>
</feature>
<dbReference type="EC" id="2.7.1.33" evidence="6 16"/>
<evidence type="ECO:0000256" key="6">
    <source>
        <dbReference type="ARBA" id="ARBA00012102"/>
    </source>
</evidence>
<evidence type="ECO:0000256" key="9">
    <source>
        <dbReference type="ARBA" id="ARBA00022741"/>
    </source>
</evidence>
<keyword evidence="13 16" id="KW-0173">Coenzyme A biosynthesis</keyword>
<feature type="binding site" evidence="16">
    <location>
        <begin position="6"/>
        <end position="13"/>
    </location>
    <ligand>
        <name>ATP</name>
        <dbReference type="ChEBI" id="CHEBI:30616"/>
    </ligand>
</feature>
<keyword evidence="11 16" id="KW-0067">ATP-binding</keyword>
<comment type="cofactor">
    <cofactor evidence="2">
        <name>K(+)</name>
        <dbReference type="ChEBI" id="CHEBI:29103"/>
    </cofactor>
</comment>
<evidence type="ECO:0000256" key="8">
    <source>
        <dbReference type="ARBA" id="ARBA00022679"/>
    </source>
</evidence>
<dbReference type="GO" id="GO:0004594">
    <property type="term" value="F:pantothenate kinase activity"/>
    <property type="evidence" value="ECO:0007669"/>
    <property type="project" value="UniProtKB-EC"/>
</dbReference>
<evidence type="ECO:0000256" key="10">
    <source>
        <dbReference type="ARBA" id="ARBA00022777"/>
    </source>
</evidence>
<comment type="subcellular location">
    <subcellularLocation>
        <location evidence="3 16">Cytoplasm</location>
    </subcellularLocation>
</comment>
<evidence type="ECO:0000256" key="3">
    <source>
        <dbReference type="ARBA" id="ARBA00004496"/>
    </source>
</evidence>
<evidence type="ECO:0000256" key="13">
    <source>
        <dbReference type="ARBA" id="ARBA00022993"/>
    </source>
</evidence>
<comment type="cofactor">
    <cofactor evidence="16">
        <name>NH4(+)</name>
        <dbReference type="ChEBI" id="CHEBI:28938"/>
    </cofactor>
    <cofactor evidence="16">
        <name>K(+)</name>
        <dbReference type="ChEBI" id="CHEBI:29103"/>
    </cofactor>
    <text evidence="16">A monovalent cation. Ammonium or potassium.</text>
</comment>
<name>A0ABU7JNK3_9NOCA</name>
<keyword evidence="9 16" id="KW-0547">Nucleotide-binding</keyword>
<reference evidence="17 18" key="1">
    <citation type="submission" date="2023-08" db="EMBL/GenBank/DDBJ databases">
        <authorList>
            <person name="Girao M."/>
            <person name="Carvalho M.F."/>
        </authorList>
    </citation>
    <scope>NUCLEOTIDE SEQUENCE [LARGE SCALE GENOMIC DNA]</scope>
    <source>
        <strain evidence="17 18">CC-R104</strain>
    </source>
</reference>
<dbReference type="Pfam" id="PF03309">
    <property type="entry name" value="Pan_kinase"/>
    <property type="match status" value="1"/>
</dbReference>
<evidence type="ECO:0000256" key="2">
    <source>
        <dbReference type="ARBA" id="ARBA00001958"/>
    </source>
</evidence>
<keyword evidence="12 16" id="KW-0630">Potassium</keyword>
<feature type="binding site" evidence="16">
    <location>
        <position position="186"/>
    </location>
    <ligand>
        <name>substrate</name>
    </ligand>
</feature>
<dbReference type="HAMAP" id="MF_01274">
    <property type="entry name" value="Pantothen_kinase_3"/>
    <property type="match status" value="1"/>
</dbReference>
<dbReference type="CDD" id="cd24015">
    <property type="entry name" value="ASKHA_NBD_PanK-III"/>
    <property type="match status" value="1"/>
</dbReference>
<comment type="similarity">
    <text evidence="14 16">Belongs to the type III pantothenate kinase family.</text>
</comment>
<comment type="pathway">
    <text evidence="4 16">Cofactor biosynthesis; coenzyme A biosynthesis; CoA from (R)-pantothenate: step 1/5.</text>
</comment>
<accession>A0ABU7JNK3</accession>
<comment type="catalytic activity">
    <reaction evidence="1 16">
        <text>(R)-pantothenate + ATP = (R)-4'-phosphopantothenate + ADP + H(+)</text>
        <dbReference type="Rhea" id="RHEA:16373"/>
        <dbReference type="ChEBI" id="CHEBI:10986"/>
        <dbReference type="ChEBI" id="CHEBI:15378"/>
        <dbReference type="ChEBI" id="CHEBI:29032"/>
        <dbReference type="ChEBI" id="CHEBI:30616"/>
        <dbReference type="ChEBI" id="CHEBI:456216"/>
        <dbReference type="EC" id="2.7.1.33"/>
    </reaction>
</comment>
<dbReference type="NCBIfam" id="TIGR00671">
    <property type="entry name" value="baf"/>
    <property type="match status" value="1"/>
</dbReference>
<evidence type="ECO:0000256" key="12">
    <source>
        <dbReference type="ARBA" id="ARBA00022958"/>
    </source>
</evidence>
<keyword evidence="8 16" id="KW-0808">Transferase</keyword>
<evidence type="ECO:0000256" key="15">
    <source>
        <dbReference type="ARBA" id="ARBA00040883"/>
    </source>
</evidence>
<evidence type="ECO:0000313" key="17">
    <source>
        <dbReference type="EMBL" id="MEE2031390.1"/>
    </source>
</evidence>
<feature type="active site" description="Proton acceptor" evidence="16">
    <location>
        <position position="111"/>
    </location>
</feature>
<evidence type="ECO:0000256" key="14">
    <source>
        <dbReference type="ARBA" id="ARBA00038036"/>
    </source>
</evidence>
<sequence length="287" mass="30281">MLLTVDVRNTNIVLGLFTGSGSHAKLLQDWRVRTDPRMTADELALLFRGLLGRDAEQITGVAALSTVPSVLRELRVMLARYWDTVPHVVVEPGVRTGVPLLVDNPKEVGADRIVNSLAAHHFYGSPCIVVDFGTSTCVDVVSGKGEFLGGAIAPGVEISMDALASRSAALRKVELARPRGVLGKNTVECMQAGAVFGFAGMVDGLVRRVCAEVPGFAGSDVAVIGTGDSAPLIMHESRTLEHHEPDLTLEGLRLVYERNLARRAARGGAAGNFRGGSGDSVGSDSVS</sequence>
<comment type="caution">
    <text evidence="17">The sequence shown here is derived from an EMBL/GenBank/DDBJ whole genome shotgun (WGS) entry which is preliminary data.</text>
</comment>
<feature type="binding site" evidence="16">
    <location>
        <begin position="109"/>
        <end position="112"/>
    </location>
    <ligand>
        <name>substrate</name>
    </ligand>
</feature>
<keyword evidence="16" id="KW-0479">Metal-binding</keyword>
<evidence type="ECO:0000256" key="16">
    <source>
        <dbReference type="HAMAP-Rule" id="MF_01274"/>
    </source>
</evidence>
<dbReference type="InterPro" id="IPR004619">
    <property type="entry name" value="Type_III_PanK"/>
</dbReference>
<keyword evidence="7 16" id="KW-0963">Cytoplasm</keyword>
<comment type="function">
    <text evidence="16">Catalyzes the phosphorylation of pantothenate (Pan), the first step in CoA biosynthesis.</text>
</comment>
<evidence type="ECO:0000256" key="5">
    <source>
        <dbReference type="ARBA" id="ARBA00011738"/>
    </source>
</evidence>
<dbReference type="PANTHER" id="PTHR34265:SF1">
    <property type="entry name" value="TYPE III PANTOTHENATE KINASE"/>
    <property type="match status" value="1"/>
</dbReference>
<comment type="caution">
    <text evidence="16">Lacks conserved residue(s) required for the propagation of feature annotation.</text>
</comment>
<dbReference type="EMBL" id="JAUZMZ010000015">
    <property type="protein sequence ID" value="MEE2031390.1"/>
    <property type="molecule type" value="Genomic_DNA"/>
</dbReference>
<dbReference type="NCBIfam" id="NF009855">
    <property type="entry name" value="PRK13321.1"/>
    <property type="match status" value="1"/>
</dbReference>
<feature type="binding site" evidence="16">
    <location>
        <position position="134"/>
    </location>
    <ligand>
        <name>ATP</name>
        <dbReference type="ChEBI" id="CHEBI:30616"/>
    </ligand>
</feature>